<dbReference type="Proteomes" id="UP000243499">
    <property type="component" value="Chromosome 9"/>
</dbReference>
<dbReference type="Gramene" id="PAN52032">
    <property type="protein sequence ID" value="PAN52032"/>
    <property type="gene ID" value="PAHAL_9G637500"/>
</dbReference>
<dbReference type="AlphaFoldDB" id="A0A2S3IV50"/>
<dbReference type="EMBL" id="CM008054">
    <property type="protein sequence ID" value="PAN52032.1"/>
    <property type="molecule type" value="Genomic_DNA"/>
</dbReference>
<evidence type="ECO:0000313" key="2">
    <source>
        <dbReference type="EMBL" id="PAN52032.1"/>
    </source>
</evidence>
<protein>
    <submittedName>
        <fullName evidence="2">Uncharacterized protein</fullName>
    </submittedName>
</protein>
<evidence type="ECO:0000256" key="1">
    <source>
        <dbReference type="SAM" id="MobiDB-lite"/>
    </source>
</evidence>
<reference evidence="2" key="1">
    <citation type="submission" date="2018-04" db="EMBL/GenBank/DDBJ databases">
        <title>WGS assembly of Panicum hallii.</title>
        <authorList>
            <person name="Lovell J."/>
            <person name="Jenkins J."/>
            <person name="Lowry D."/>
            <person name="Mamidi S."/>
            <person name="Sreedasyam A."/>
            <person name="Weng X."/>
            <person name="Barry K."/>
            <person name="Bonette J."/>
            <person name="Campitelli B."/>
            <person name="Daum C."/>
            <person name="Gordon S."/>
            <person name="Gould B."/>
            <person name="Lipzen A."/>
            <person name="Macqueen A."/>
            <person name="Palacio-Mejia J."/>
            <person name="Plott C."/>
            <person name="Shakirov E."/>
            <person name="Shu S."/>
            <person name="Yoshinaga Y."/>
            <person name="Zane M."/>
            <person name="Rokhsar D."/>
            <person name="Grimwood J."/>
            <person name="Schmutz J."/>
            <person name="Juenger T."/>
        </authorList>
    </citation>
    <scope>NUCLEOTIDE SEQUENCE [LARGE SCALE GENOMIC DNA]</scope>
    <source>
        <strain evidence="2">FIL2</strain>
    </source>
</reference>
<proteinExistence type="predicted"/>
<sequence length="76" mass="8938">MEEMVNDSVDSALGDNEEEIEEEVDKVVSLQSLGKLLLLSFRMHPTRKIKEKMEATFDKRRTCRENCYSQRRLLMS</sequence>
<name>A0A2S3IV50_9POAL</name>
<feature type="region of interest" description="Disordered" evidence="1">
    <location>
        <begin position="1"/>
        <end position="20"/>
    </location>
</feature>
<accession>A0A2S3IV50</accession>
<organism evidence="2">
    <name type="scientific">Panicum hallii</name>
    <dbReference type="NCBI Taxonomy" id="206008"/>
    <lineage>
        <taxon>Eukaryota</taxon>
        <taxon>Viridiplantae</taxon>
        <taxon>Streptophyta</taxon>
        <taxon>Embryophyta</taxon>
        <taxon>Tracheophyta</taxon>
        <taxon>Spermatophyta</taxon>
        <taxon>Magnoliopsida</taxon>
        <taxon>Liliopsida</taxon>
        <taxon>Poales</taxon>
        <taxon>Poaceae</taxon>
        <taxon>PACMAD clade</taxon>
        <taxon>Panicoideae</taxon>
        <taxon>Panicodae</taxon>
        <taxon>Paniceae</taxon>
        <taxon>Panicinae</taxon>
        <taxon>Panicum</taxon>
        <taxon>Panicum sect. Panicum</taxon>
    </lineage>
</organism>
<gene>
    <name evidence="2" type="ORF">PAHAL_9G637500</name>
</gene>